<sequence length="113" mass="12688">ALLEQYQKRPTKGPICDAQGLNEEEQSSVCDSYVNFAAAEGEAVQAAIENWNALREGHIETEIKDYFLDNYKPTVDNFTPQIVNAVPTCADRVSASKDELDEKFRQLDEETSD</sequence>
<feature type="non-terminal residue" evidence="1">
    <location>
        <position position="113"/>
    </location>
</feature>
<evidence type="ECO:0000313" key="1">
    <source>
        <dbReference type="EMBL" id="KAF9882904.1"/>
    </source>
</evidence>
<organism evidence="1 2">
    <name type="scientific">Aspergillus nanangensis</name>
    <dbReference type="NCBI Taxonomy" id="2582783"/>
    <lineage>
        <taxon>Eukaryota</taxon>
        <taxon>Fungi</taxon>
        <taxon>Dikarya</taxon>
        <taxon>Ascomycota</taxon>
        <taxon>Pezizomycotina</taxon>
        <taxon>Eurotiomycetes</taxon>
        <taxon>Eurotiomycetidae</taxon>
        <taxon>Eurotiales</taxon>
        <taxon>Aspergillaceae</taxon>
        <taxon>Aspergillus</taxon>
        <taxon>Aspergillus subgen. Circumdati</taxon>
    </lineage>
</organism>
<reference evidence="1" key="2">
    <citation type="submission" date="2020-02" db="EMBL/GenBank/DDBJ databases">
        <authorList>
            <person name="Gilchrist C.L.M."/>
            <person name="Chooi Y.-H."/>
        </authorList>
    </citation>
    <scope>NUCLEOTIDE SEQUENCE</scope>
    <source>
        <strain evidence="1">MST-FP2251</strain>
    </source>
</reference>
<reference evidence="1" key="1">
    <citation type="journal article" date="2019" name="Beilstein J. Org. Chem.">
        <title>Nanangenines: drimane sesquiterpenoids as the dominant metabolite cohort of a novel Australian fungus, Aspergillus nanangensis.</title>
        <authorList>
            <person name="Lacey H.J."/>
            <person name="Gilchrist C.L.M."/>
            <person name="Crombie A."/>
            <person name="Kalaitzis J.A."/>
            <person name="Vuong D."/>
            <person name="Rutledge P.J."/>
            <person name="Turner P."/>
            <person name="Pitt J.I."/>
            <person name="Lacey E."/>
            <person name="Chooi Y.H."/>
            <person name="Piggott A.M."/>
        </authorList>
    </citation>
    <scope>NUCLEOTIDE SEQUENCE</scope>
    <source>
        <strain evidence="1">MST-FP2251</strain>
    </source>
</reference>
<gene>
    <name evidence="1" type="ORF">FE257_004918</name>
</gene>
<keyword evidence="2" id="KW-1185">Reference proteome</keyword>
<accession>A0AAD4CAJ8</accession>
<comment type="caution">
    <text evidence="1">The sequence shown here is derived from an EMBL/GenBank/DDBJ whole genome shotgun (WGS) entry which is preliminary data.</text>
</comment>
<dbReference type="EMBL" id="VCAU01000204">
    <property type="protein sequence ID" value="KAF9882904.1"/>
    <property type="molecule type" value="Genomic_DNA"/>
</dbReference>
<dbReference type="Proteomes" id="UP001194746">
    <property type="component" value="Unassembled WGS sequence"/>
</dbReference>
<proteinExistence type="predicted"/>
<dbReference type="AlphaFoldDB" id="A0AAD4CAJ8"/>
<protein>
    <submittedName>
        <fullName evidence="1">Uncharacterized protein</fullName>
    </submittedName>
</protein>
<evidence type="ECO:0000313" key="2">
    <source>
        <dbReference type="Proteomes" id="UP001194746"/>
    </source>
</evidence>
<name>A0AAD4CAJ8_ASPNN</name>